<evidence type="ECO:0000313" key="2">
    <source>
        <dbReference type="EMBL" id="MBO8447234.1"/>
    </source>
</evidence>
<protein>
    <submittedName>
        <fullName evidence="2">Chitobiase/beta-hexosaminidase C-terminal domain-containing protein</fullName>
    </submittedName>
</protein>
<gene>
    <name evidence="2" type="ORF">IAC32_05775</name>
</gene>
<organism evidence="2 3">
    <name type="scientific">Candidatus Enterocola intestinipullorum</name>
    <dbReference type="NCBI Taxonomy" id="2840783"/>
    <lineage>
        <taxon>Bacteria</taxon>
        <taxon>Pseudomonadati</taxon>
        <taxon>Bacteroidota</taxon>
        <taxon>Bacteroidia</taxon>
        <taxon>Bacteroidales</taxon>
        <taxon>Candidatus Enterocola</taxon>
    </lineage>
</organism>
<sequence length="566" mass="61511">MQADGQNAGWYSVAIPDDVPDGTLVIFNTNTGSERYPADSEPGIGMPWLSTGQDAAYYVLADKQWYDAIPAEKPVVTANPSGGRFAGSVTVTLSCSMDVEIHYTTDGSEPSASSRVYSQPLTFTETTTLKTFVENEGSSNVQTFKYTYSEGGSSQTYPSFNNTYYQTNPDGKVGTNRTINMVHTNGISSSALSEWTDAELIAQGIANDIQQRFNGGHEWSLCDVYSLYAAYDADYLYLGCQYVNTSGLDKEHSTPYSSMLPICVALDLDPDLDCTGAMADGQDAEGPWQKNKQFLNFENRMDCMVMFHTQTAQGTPGVFLPDADGKFSYDEQYCKTVDARAYQQGLLPSITEIWGKTSNDGSEAFYADAQYDGTYSNVGKIDDPNAFLQDESNFGDFLPSWGSEYHTFYEVKISLATLGISEDYIKNTGIGVMWISTHGESATSSIPYDPTCFDNVMNPYSEDSSTSEEKEDEDYFTYAMARVGKLAGTPSAIDETVDNEGGAVVSVANKVITVSGNEGNDVAVYDMVGNCVAAANQVEESVSFNVPSKGTYVVVAGDKAVKVMVL</sequence>
<dbReference type="AlphaFoldDB" id="A0A9D9EL95"/>
<dbReference type="Pfam" id="PF13290">
    <property type="entry name" value="CHB_HEX_C_1"/>
    <property type="match status" value="1"/>
</dbReference>
<dbReference type="EMBL" id="JADIMR010000088">
    <property type="protein sequence ID" value="MBO8447234.1"/>
    <property type="molecule type" value="Genomic_DNA"/>
</dbReference>
<comment type="caution">
    <text evidence="2">The sequence shown here is derived from an EMBL/GenBank/DDBJ whole genome shotgun (WGS) entry which is preliminary data.</text>
</comment>
<reference evidence="2" key="1">
    <citation type="submission" date="2020-10" db="EMBL/GenBank/DDBJ databases">
        <authorList>
            <person name="Gilroy R."/>
        </authorList>
    </citation>
    <scope>NUCLEOTIDE SEQUENCE</scope>
    <source>
        <strain evidence="2">D3-1215</strain>
    </source>
</reference>
<evidence type="ECO:0000313" key="3">
    <source>
        <dbReference type="Proteomes" id="UP000823637"/>
    </source>
</evidence>
<proteinExistence type="predicted"/>
<name>A0A9D9EL95_9BACT</name>
<evidence type="ECO:0000259" key="1">
    <source>
        <dbReference type="Pfam" id="PF13290"/>
    </source>
</evidence>
<feature type="domain" description="GH29D-like beta-sandwich" evidence="1">
    <location>
        <begin position="80"/>
        <end position="139"/>
    </location>
</feature>
<reference evidence="2" key="2">
    <citation type="journal article" date="2021" name="PeerJ">
        <title>Extensive microbial diversity within the chicken gut microbiome revealed by metagenomics and culture.</title>
        <authorList>
            <person name="Gilroy R."/>
            <person name="Ravi A."/>
            <person name="Getino M."/>
            <person name="Pursley I."/>
            <person name="Horton D.L."/>
            <person name="Alikhan N.F."/>
            <person name="Baker D."/>
            <person name="Gharbi K."/>
            <person name="Hall N."/>
            <person name="Watson M."/>
            <person name="Adriaenssens E.M."/>
            <person name="Foster-Nyarko E."/>
            <person name="Jarju S."/>
            <person name="Secka A."/>
            <person name="Antonio M."/>
            <person name="Oren A."/>
            <person name="Chaudhuri R.R."/>
            <person name="La Ragione R."/>
            <person name="Hildebrand F."/>
            <person name="Pallen M.J."/>
        </authorList>
    </citation>
    <scope>NUCLEOTIDE SEQUENCE</scope>
    <source>
        <strain evidence="2">D3-1215</strain>
    </source>
</reference>
<dbReference type="InterPro" id="IPR059177">
    <property type="entry name" value="GH29D-like_dom"/>
</dbReference>
<dbReference type="Proteomes" id="UP000823637">
    <property type="component" value="Unassembled WGS sequence"/>
</dbReference>
<accession>A0A9D9EL95</accession>